<organism evidence="1 2">
    <name type="scientific">Listeria booriae</name>
    <dbReference type="NCBI Taxonomy" id="1552123"/>
    <lineage>
        <taxon>Bacteria</taxon>
        <taxon>Bacillati</taxon>
        <taxon>Bacillota</taxon>
        <taxon>Bacilli</taxon>
        <taxon>Bacillales</taxon>
        <taxon>Listeriaceae</taxon>
        <taxon>Listeria</taxon>
    </lineage>
</organism>
<evidence type="ECO:0000313" key="1">
    <source>
        <dbReference type="EMBL" id="MBC1401939.1"/>
    </source>
</evidence>
<reference evidence="1 2" key="1">
    <citation type="submission" date="2020-03" db="EMBL/GenBank/DDBJ databases">
        <title>Soil Listeria distribution.</title>
        <authorList>
            <person name="Liao J."/>
            <person name="Wiedmann M."/>
        </authorList>
    </citation>
    <scope>NUCLEOTIDE SEQUENCE [LARGE SCALE GENOMIC DNA]</scope>
    <source>
        <strain evidence="1 2">FSL L7-1658</strain>
    </source>
</reference>
<evidence type="ECO:0000313" key="2">
    <source>
        <dbReference type="Proteomes" id="UP000544413"/>
    </source>
</evidence>
<gene>
    <name evidence="1" type="ORF">HB836_09995</name>
</gene>
<sequence length="267" mass="31347">MLNSQIENIINMYYQGENEELYVAKSAERLDLPVEIVAFCAIHNVELKIMTNYENPSEKWFFTMGEYKEGNFEVEYTTILSVSKLANVYALEHSFEVLNKDPNKIEPVLVGDSEAAYNVGQFDLEELVKQFVHKGVSYVTFYEDYYNDIIDAKVRLESVQIEIYRCECSKDELIIFLCSDIYSNENYILLKALSEQLNEFDIGVLISYFSSEFLSQNIDFAEELLYLLSKYKNENVYQYFLDYFSAHVGENQNIDQIISTYFDEYYL</sequence>
<dbReference type="AlphaFoldDB" id="A0A841YNK5"/>
<dbReference type="RefSeq" id="WP_185406152.1">
    <property type="nucleotide sequence ID" value="NZ_JAARPT010000005.1"/>
</dbReference>
<dbReference type="Proteomes" id="UP000544413">
    <property type="component" value="Unassembled WGS sequence"/>
</dbReference>
<name>A0A841YNK5_9LIST</name>
<protein>
    <submittedName>
        <fullName evidence="1">Uncharacterized protein</fullName>
    </submittedName>
</protein>
<proteinExistence type="predicted"/>
<dbReference type="EMBL" id="JAARPT010000005">
    <property type="protein sequence ID" value="MBC1401939.1"/>
    <property type="molecule type" value="Genomic_DNA"/>
</dbReference>
<accession>A0A841YNK5</accession>
<comment type="caution">
    <text evidence="1">The sequence shown here is derived from an EMBL/GenBank/DDBJ whole genome shotgun (WGS) entry which is preliminary data.</text>
</comment>